<proteinExistence type="predicted"/>
<gene>
    <name evidence="6" type="ORF">MNB_SV-12-1586</name>
</gene>
<evidence type="ECO:0000256" key="4">
    <source>
        <dbReference type="ARBA" id="ARBA00023136"/>
    </source>
</evidence>
<protein>
    <submittedName>
        <fullName evidence="6">Probable transmembrane protein</fullName>
    </submittedName>
</protein>
<keyword evidence="4 5" id="KW-0472">Membrane</keyword>
<reference evidence="6" key="1">
    <citation type="submission" date="2016-10" db="EMBL/GenBank/DDBJ databases">
        <authorList>
            <person name="de Groot N.N."/>
        </authorList>
    </citation>
    <scope>NUCLEOTIDE SEQUENCE</scope>
</reference>
<evidence type="ECO:0000256" key="2">
    <source>
        <dbReference type="ARBA" id="ARBA00022692"/>
    </source>
</evidence>
<evidence type="ECO:0000313" key="6">
    <source>
        <dbReference type="EMBL" id="SFV63223.1"/>
    </source>
</evidence>
<dbReference type="Pfam" id="PF07264">
    <property type="entry name" value="EI24"/>
    <property type="match status" value="1"/>
</dbReference>
<accession>A0A1W1CBX7</accession>
<feature type="transmembrane region" description="Helical" evidence="5">
    <location>
        <begin position="63"/>
        <end position="87"/>
    </location>
</feature>
<sequence>MIKTIGKTTKDILSLKVLTFIFTIGISSTLIWVIILWKFWEEFENFITSYLTWIPWDWALDTITYIAAPLVGYTMIIITISILTSLFSEKLLISLAKKHYPQHREIYSVPIMGSIFVTLKSIVVFIILFIILLPLIFIPIFGQVVMLYLWSILLKEPTVYDVGGLFISDKKLLKKRNKKSTPIAMIASLFNYIPILNIFAPIYAQIMFLHHILGKSVGRVALNPT</sequence>
<dbReference type="EMBL" id="FPHE01000125">
    <property type="protein sequence ID" value="SFV63223.1"/>
    <property type="molecule type" value="Genomic_DNA"/>
</dbReference>
<feature type="transmembrane region" description="Helical" evidence="5">
    <location>
        <begin position="189"/>
        <end position="213"/>
    </location>
</feature>
<feature type="transmembrane region" description="Helical" evidence="5">
    <location>
        <begin position="12"/>
        <end position="37"/>
    </location>
</feature>
<evidence type="ECO:0000256" key="5">
    <source>
        <dbReference type="SAM" id="Phobius"/>
    </source>
</evidence>
<name>A0A1W1CBX7_9ZZZZ</name>
<evidence type="ECO:0000256" key="1">
    <source>
        <dbReference type="ARBA" id="ARBA00004141"/>
    </source>
</evidence>
<keyword evidence="2 5" id="KW-0812">Transmembrane</keyword>
<dbReference type="InterPro" id="IPR059112">
    <property type="entry name" value="CysZ/EI24"/>
</dbReference>
<evidence type="ECO:0000256" key="3">
    <source>
        <dbReference type="ARBA" id="ARBA00022989"/>
    </source>
</evidence>
<organism evidence="6">
    <name type="scientific">hydrothermal vent metagenome</name>
    <dbReference type="NCBI Taxonomy" id="652676"/>
    <lineage>
        <taxon>unclassified sequences</taxon>
        <taxon>metagenomes</taxon>
        <taxon>ecological metagenomes</taxon>
    </lineage>
</organism>
<dbReference type="AlphaFoldDB" id="A0A1W1CBX7"/>
<keyword evidence="3 5" id="KW-1133">Transmembrane helix</keyword>
<comment type="subcellular location">
    <subcellularLocation>
        <location evidence="1">Membrane</location>
        <topology evidence="1">Multi-pass membrane protein</topology>
    </subcellularLocation>
</comment>
<feature type="transmembrane region" description="Helical" evidence="5">
    <location>
        <begin position="108"/>
        <end position="141"/>
    </location>
</feature>